<keyword evidence="1" id="KW-0472">Membrane</keyword>
<dbReference type="CDD" id="cd20705">
    <property type="entry name" value="MIX_I"/>
    <property type="match status" value="1"/>
</dbReference>
<proteinExistence type="predicted"/>
<organism evidence="2 3">
    <name type="scientific">Marinomonas posidonica (strain CECT 7376 / NCIMB 14433 / IVIA-Po-181)</name>
    <dbReference type="NCBI Taxonomy" id="491952"/>
    <lineage>
        <taxon>Bacteria</taxon>
        <taxon>Pseudomonadati</taxon>
        <taxon>Pseudomonadota</taxon>
        <taxon>Gammaproteobacteria</taxon>
        <taxon>Oceanospirillales</taxon>
        <taxon>Oceanospirillaceae</taxon>
        <taxon>Marinomonas</taxon>
    </lineage>
</organism>
<evidence type="ECO:0000313" key="3">
    <source>
        <dbReference type="Proteomes" id="UP000009230"/>
    </source>
</evidence>
<dbReference type="EMBL" id="CP002771">
    <property type="protein sequence ID" value="AEF55532.1"/>
    <property type="molecule type" value="Genomic_DNA"/>
</dbReference>
<reference evidence="2 3" key="1">
    <citation type="journal article" date="2012" name="Stand. Genomic Sci.">
        <title>Complete genome sequence of Marinomonas posidonica type strain (IVIA-Po-181(T)).</title>
        <authorList>
            <person name="Lucas-Elio P."/>
            <person name="Goodwin L."/>
            <person name="Woyke T."/>
            <person name="Pitluck S."/>
            <person name="Nolan M."/>
            <person name="Kyrpides N.C."/>
            <person name="Detter J.C."/>
            <person name="Copeland A."/>
            <person name="Lu M."/>
            <person name="Bruce D."/>
            <person name="Detter C."/>
            <person name="Tapia R."/>
            <person name="Han S."/>
            <person name="Land M.L."/>
            <person name="Ivanova N."/>
            <person name="Mikhailova N."/>
            <person name="Johnston A.W."/>
            <person name="Sanchez-Amat A."/>
        </authorList>
    </citation>
    <scope>NUCLEOTIDE SEQUENCE [LARGE SCALE GENOMIC DNA]</scope>
    <source>
        <strain evidence="3">CECT 7376 / NCIMB 14433 / IVIA-Po-181</strain>
    </source>
</reference>
<dbReference type="OrthoDB" id="5406083at2"/>
<dbReference type="HOGENOM" id="CLU_006915_0_0_6"/>
<keyword evidence="1" id="KW-1133">Transmembrane helix</keyword>
<keyword evidence="1" id="KW-0812">Transmembrane</keyword>
<dbReference type="Proteomes" id="UP000009230">
    <property type="component" value="Chromosome"/>
</dbReference>
<keyword evidence="3" id="KW-1185">Reference proteome</keyword>
<feature type="transmembrane region" description="Helical" evidence="1">
    <location>
        <begin position="956"/>
        <end position="981"/>
    </location>
</feature>
<accession>F6CWX0</accession>
<feature type="transmembrane region" description="Helical" evidence="1">
    <location>
        <begin position="899"/>
        <end position="919"/>
    </location>
</feature>
<name>F6CWX0_MARPP</name>
<evidence type="ECO:0000256" key="1">
    <source>
        <dbReference type="SAM" id="Phobius"/>
    </source>
</evidence>
<sequence>MSTDKIGSGVACDGPKVFIEVTGIQHDSSYNIQFYDVKDNSQKTDLEGKKVCQELVDTSVYSWACEDTSETVNAFLSIPSDSGEIKLPLFENAKPKKRVDGEQDYLLHAVVPLTLLPTYKENLADKDRYAPSRNGYFYVFYNHKAWREIEMRTPEGGPVVFKDVDLAAYRTGENDAFASEQRDTTGKPLTEIWLPVKDNNKNAVVHLAYSDVPWSGERLNYLEANVSELKERAQSLHKLNGAENAPKNRKNERHVLLASELPEMRAREPELEWFVAEPLKLNRDVSGSWLSKTYTEIKDKIKKANADGDKQFEALMTRSAFQYEYGMKQAALKSLIDKDDEIDKDWEADAGSDFLADAKARQLRTLVLDDPIFDLKHSTYLSLSSVGYIQQVYVDMGNQEYYQTAELTQQMIMTEKFGKKDNPLNKYDGDVSRDLRGRFHRTLRTRERLVANRDVKELQYYVEQALNDKRTANVLRDYASLNGINAAGAHAIAGRALSTLSIDIDKIDAFAKYKYISNYLPADMPLNKQKTATLASSHSAIRKILSSENHPLSKVLFPPKDSVPLEAEYKAPEAHNDGSGFATPELLAQWAKENFELEDEKLLVIDLAFITKTNVAATSTDKMKDAFAQARRISHIMGSILNGFYEALTNIKDVASDAKVIQFNQAYASVLALSKAANSNDLGKMLFVSAQGAETKGYVVGVHGQGLTFGLSADDQEHIKNKKRKGLQGRLYDKDGRLVVSSNKKPFANGDKASLGARSKLKVVVLPEDSEVAQAYNQANTQRAIRNMEDPNINSSNLYERIRIPYWIVAIETINLVLNFKHFENLYNRKDRLYSGLSAFSVALDLGVAVTHAANLHGHNASLLTRTANKEAFKITGKVASFINSISGNAKLVASMSRLAVAGLIGGLLTAGLAGWEAIRLGAKNDDDAAMAMAMVAVGTAMSTVATSLFTTSAPILFGMGPIALLGIGIAVAGALLYMLFLDTPVEEWLKNGPFADAPGEKYAHLQKNEVAFDRFVNCLFSVEVKAYQLGRQTKFSEKFNKAMLAKGVTHVIQVSSNLAALMGQGNAKIECYTRAAAQEKVETRSRTGIHNADSVTPLGQKTLPIIAASEGSDSTVYFVKHDAKLPKNYNDTPWLGGKVSLYSYAPAFMARVRLHIGDKVFPMPKLDQASFEDEVFDPPHFTENETSWINKAVTVTYKQ</sequence>
<dbReference type="KEGG" id="mpc:Mar181_2499"/>
<dbReference type="RefSeq" id="WP_013797004.1">
    <property type="nucleotide sequence ID" value="NC_015559.1"/>
</dbReference>
<evidence type="ECO:0000313" key="2">
    <source>
        <dbReference type="EMBL" id="AEF55532.1"/>
    </source>
</evidence>
<dbReference type="AlphaFoldDB" id="F6CWX0"/>
<protein>
    <submittedName>
        <fullName evidence="2">Uncharacterized protein</fullName>
    </submittedName>
</protein>
<dbReference type="STRING" id="491952.Mar181_2499"/>
<gene>
    <name evidence="2" type="ordered locus">Mar181_2499</name>
</gene>
<feature type="transmembrane region" description="Helical" evidence="1">
    <location>
        <begin position="931"/>
        <end position="950"/>
    </location>
</feature>
<dbReference type="eggNOG" id="ENOG50309HW">
    <property type="taxonomic scope" value="Bacteria"/>
</dbReference>